<dbReference type="PANTHER" id="PTHR10704:SF44">
    <property type="entry name" value="LD35051P-RELATED"/>
    <property type="match status" value="1"/>
</dbReference>
<evidence type="ECO:0000256" key="1">
    <source>
        <dbReference type="SAM" id="MobiDB-lite"/>
    </source>
</evidence>
<accession>A0A931A1I4</accession>
<dbReference type="RefSeq" id="WP_195893474.1">
    <property type="nucleotide sequence ID" value="NZ_JADOGI010000003.1"/>
</dbReference>
<dbReference type="PANTHER" id="PTHR10704">
    <property type="entry name" value="CARBOHYDRATE SULFOTRANSFERASE"/>
    <property type="match status" value="1"/>
</dbReference>
<reference evidence="2" key="1">
    <citation type="submission" date="2020-11" db="EMBL/GenBank/DDBJ databases">
        <title>Whole-genome analyses of Nonomuraea sp. K274.</title>
        <authorList>
            <person name="Veyisoglu A."/>
        </authorList>
    </citation>
    <scope>NUCLEOTIDE SEQUENCE</scope>
    <source>
        <strain evidence="2">K274</strain>
    </source>
</reference>
<keyword evidence="3" id="KW-1185">Reference proteome</keyword>
<evidence type="ECO:0000313" key="3">
    <source>
        <dbReference type="Proteomes" id="UP000605361"/>
    </source>
</evidence>
<feature type="region of interest" description="Disordered" evidence="1">
    <location>
        <begin position="94"/>
        <end position="114"/>
    </location>
</feature>
<protein>
    <submittedName>
        <fullName evidence="2">Sulfotransferase</fullName>
    </submittedName>
</protein>
<proteinExistence type="predicted"/>
<dbReference type="Gene3D" id="3.40.50.300">
    <property type="entry name" value="P-loop containing nucleotide triphosphate hydrolases"/>
    <property type="match status" value="1"/>
</dbReference>
<dbReference type="GO" id="GO:0006790">
    <property type="term" value="P:sulfur compound metabolic process"/>
    <property type="evidence" value="ECO:0007669"/>
    <property type="project" value="TreeGrafter"/>
</dbReference>
<dbReference type="SUPFAM" id="SSF52540">
    <property type="entry name" value="P-loop containing nucleoside triphosphate hydrolases"/>
    <property type="match status" value="1"/>
</dbReference>
<sequence length="314" mass="34209">MADPRVLYITGWMRCGSTLLGNVLGELPGVLHTGELHYLWRNGVLGAGTNSTCGCGSGVTACDLWSRVLAAAGDDRHETARRMVRAQRSLLRTRHTRDRLAESGGTARPAPGLDPTMGRTAAIYRGLAGLGAERLIVDGSKYPAEAAALLGRSDLDVRVLHMVRDPRPTAYSYKRAKDYIDPMSPARSSGYWTAFNLASELIGRARPDRYLRVRHEDLCRDPSRVVTAVMRFAGLDGEPPVDESGRLSLGRNHTVTGNPDRLSSGAAVIRADERWRAGLTVREIAAATGPALPLLARYGYPLLPIKEARSWIWG</sequence>
<dbReference type="AlphaFoldDB" id="A0A931A1I4"/>
<dbReference type="GO" id="GO:0006044">
    <property type="term" value="P:N-acetylglucosamine metabolic process"/>
    <property type="evidence" value="ECO:0007669"/>
    <property type="project" value="TreeGrafter"/>
</dbReference>
<dbReference type="EMBL" id="JADOGI010000003">
    <property type="protein sequence ID" value="MBF8184482.1"/>
    <property type="molecule type" value="Genomic_DNA"/>
</dbReference>
<dbReference type="GO" id="GO:0001517">
    <property type="term" value="F:N-acetylglucosamine 6-O-sulfotransferase activity"/>
    <property type="evidence" value="ECO:0007669"/>
    <property type="project" value="TreeGrafter"/>
</dbReference>
<dbReference type="InterPro" id="IPR051135">
    <property type="entry name" value="Gal/GlcNAc/GalNAc_ST"/>
</dbReference>
<comment type="caution">
    <text evidence="2">The sequence shown here is derived from an EMBL/GenBank/DDBJ whole genome shotgun (WGS) entry which is preliminary data.</text>
</comment>
<organism evidence="2 3">
    <name type="scientific">Nonomuraea cypriaca</name>
    <dbReference type="NCBI Taxonomy" id="1187855"/>
    <lineage>
        <taxon>Bacteria</taxon>
        <taxon>Bacillati</taxon>
        <taxon>Actinomycetota</taxon>
        <taxon>Actinomycetes</taxon>
        <taxon>Streptosporangiales</taxon>
        <taxon>Streptosporangiaceae</taxon>
        <taxon>Nonomuraea</taxon>
    </lineage>
</organism>
<evidence type="ECO:0000313" key="2">
    <source>
        <dbReference type="EMBL" id="MBF8184482.1"/>
    </source>
</evidence>
<gene>
    <name evidence="2" type="ORF">ITP53_01720</name>
</gene>
<name>A0A931A1I4_9ACTN</name>
<dbReference type="InterPro" id="IPR027417">
    <property type="entry name" value="P-loop_NTPase"/>
</dbReference>
<dbReference type="Proteomes" id="UP000605361">
    <property type="component" value="Unassembled WGS sequence"/>
</dbReference>
<dbReference type="Pfam" id="PF13469">
    <property type="entry name" value="Sulfotransfer_3"/>
    <property type="match status" value="1"/>
</dbReference>